<protein>
    <recommendedName>
        <fullName evidence="3">Acyl-CoA dehydrogenase/oxidase C-terminal domain-containing protein</fullName>
    </recommendedName>
</protein>
<organism evidence="1 2">
    <name type="scientific">Dermabacter hominis 1368</name>
    <dbReference type="NCBI Taxonomy" id="1450519"/>
    <lineage>
        <taxon>Bacteria</taxon>
        <taxon>Bacillati</taxon>
        <taxon>Actinomycetota</taxon>
        <taxon>Actinomycetes</taxon>
        <taxon>Micrococcales</taxon>
        <taxon>Dermabacteraceae</taxon>
        <taxon>Dermabacter</taxon>
    </lineage>
</organism>
<dbReference type="Proteomes" id="UP000030182">
    <property type="component" value="Unassembled WGS sequence"/>
</dbReference>
<keyword evidence="2" id="KW-1185">Reference proteome</keyword>
<reference evidence="1 2" key="1">
    <citation type="submission" date="2014-01" db="EMBL/GenBank/DDBJ databases">
        <title>Draft genome sequence of the multidrug-resistant clinical isolate Dermabacter hominis 1368.</title>
        <authorList>
            <person name="Albersmeier A."/>
            <person name="Bomholt C."/>
            <person name="Glaub A."/>
            <person name="Ruckert C."/>
            <person name="Soriano F."/>
            <person name="Fernandez-Natal I."/>
            <person name="Tauch A."/>
        </authorList>
    </citation>
    <scope>NUCLEOTIDE SEQUENCE [LARGE SCALE GENOMIC DNA]</scope>
    <source>
        <strain evidence="1 2">1368</strain>
    </source>
</reference>
<gene>
    <name evidence="1" type="ORF">DHOM_09625</name>
</gene>
<proteinExistence type="predicted"/>
<evidence type="ECO:0008006" key="3">
    <source>
        <dbReference type="Google" id="ProtNLM"/>
    </source>
</evidence>
<comment type="caution">
    <text evidence="1">The sequence shown here is derived from an EMBL/GenBank/DDBJ whole genome shotgun (WGS) entry which is preliminary data.</text>
</comment>
<evidence type="ECO:0000313" key="2">
    <source>
        <dbReference type="Proteomes" id="UP000030182"/>
    </source>
</evidence>
<dbReference type="EMBL" id="JDRS01000018">
    <property type="protein sequence ID" value="KDS92707.1"/>
    <property type="molecule type" value="Genomic_DNA"/>
</dbReference>
<evidence type="ECO:0000313" key="1">
    <source>
        <dbReference type="EMBL" id="KDS92707.1"/>
    </source>
</evidence>
<name>A0ABR4SI78_9MICO</name>
<sequence length="163" mass="18171">MLHGRGLHELGRLGAITRERPNLTVLAERIIRRKGPPLRERAHDVLQLACAMKLRAQVLTGSAMREVGRDLLDPKPLVKRVNRQAGFHAPPGGERLHGIPGFARDATRTTEGLHGLEPGGFADSVTGRFHHEAHASCALLRGERRDRHIHAVLKDRLDERLRT</sequence>
<accession>A0ABR4SI78</accession>